<dbReference type="PANTHER" id="PTHR45753:SF6">
    <property type="entry name" value="ASPARTATE CARBAMOYLTRANSFERASE"/>
    <property type="match status" value="1"/>
</dbReference>
<evidence type="ECO:0000259" key="8">
    <source>
        <dbReference type="Pfam" id="PF00185"/>
    </source>
</evidence>
<dbReference type="Pfam" id="PF02729">
    <property type="entry name" value="OTCace_N"/>
    <property type="match status" value="1"/>
</dbReference>
<dbReference type="PROSITE" id="PS00097">
    <property type="entry name" value="CARBAMOYLTRANSFERASE"/>
    <property type="match status" value="1"/>
</dbReference>
<feature type="binding site" evidence="7">
    <location>
        <position position="164"/>
    </location>
    <ligand>
        <name>L-aspartate</name>
        <dbReference type="ChEBI" id="CHEBI:29991"/>
    </ligand>
</feature>
<dbReference type="NCBIfam" id="NF002032">
    <property type="entry name" value="PRK00856.1"/>
    <property type="match status" value="1"/>
</dbReference>
<dbReference type="SUPFAM" id="SSF53671">
    <property type="entry name" value="Aspartate/ornithine carbamoyltransferase"/>
    <property type="match status" value="1"/>
</dbReference>
<dbReference type="GO" id="GO:0016597">
    <property type="term" value="F:amino acid binding"/>
    <property type="evidence" value="ECO:0007669"/>
    <property type="project" value="InterPro"/>
</dbReference>
<feature type="binding site" evidence="7">
    <location>
        <position position="226"/>
    </location>
    <ligand>
        <name>L-aspartate</name>
        <dbReference type="ChEBI" id="CHEBI:29991"/>
    </ligand>
</feature>
<comment type="pathway">
    <text evidence="1 7">Pyrimidine metabolism; UMP biosynthesis via de novo pathway; (S)-dihydroorotate from bicarbonate: step 2/3.</text>
</comment>
<feature type="binding site" evidence="7">
    <location>
        <position position="52"/>
    </location>
    <ligand>
        <name>carbamoyl phosphate</name>
        <dbReference type="ChEBI" id="CHEBI:58228"/>
    </ligand>
</feature>
<organism evidence="10 11">
    <name type="scientific">Candidatus Uhrbacteria bacterium RIFCSPLOWO2_02_FULL_54_37</name>
    <dbReference type="NCBI Taxonomy" id="1802412"/>
    <lineage>
        <taxon>Bacteria</taxon>
        <taxon>Candidatus Uhriibacteriota</taxon>
    </lineage>
</organism>
<sequence length="304" mass="33513">MQHILSAGQFERKQIDEILTRAKKMERVAKNGGNTALKGKILTTLFYEPSTRTRLSFEAAMLRLGGQVISQESASVSSSAAKGETLEDTIKIVSGFTDAIALRHSTAGAAARAAQVSPVPVINAGDGPGEHPTQSLLDLYTIEKEIGNIDGISIAFVGDLKYGRTVRSLARFLTNYKKVTMTFVSPVSLKLGDDVKGYLSEKGVAYQETENLDEILPQVDVLYMTRVQQERFADKKEYERLKDSYILTSALVQTMKKSARVMHPLPRVNEIAPEVDVDPRAAYFRQARNGLCVRMALLDKLLSV</sequence>
<dbReference type="FunFam" id="3.40.50.1370:FF:000001">
    <property type="entry name" value="Aspartate carbamoyltransferase"/>
    <property type="match status" value="1"/>
</dbReference>
<dbReference type="GO" id="GO:0006207">
    <property type="term" value="P:'de novo' pyrimidine nucleobase biosynthetic process"/>
    <property type="evidence" value="ECO:0007669"/>
    <property type="project" value="InterPro"/>
</dbReference>
<name>A0A1F7VJA9_9BACT</name>
<gene>
    <name evidence="7" type="primary">pyrB</name>
    <name evidence="10" type="ORF">A3J36_03360</name>
</gene>
<feature type="domain" description="Aspartate/ornithine carbamoyltransferase carbamoyl-P binding" evidence="9">
    <location>
        <begin position="2"/>
        <end position="143"/>
    </location>
</feature>
<protein>
    <recommendedName>
        <fullName evidence="7">Aspartate carbamoyltransferase</fullName>
        <ecNumber evidence="7">2.1.3.2</ecNumber>
    </recommendedName>
    <alternativeName>
        <fullName evidence="7">Aspartate transcarbamylase</fullName>
        <shortName evidence="7">ATCase</shortName>
    </alternativeName>
</protein>
<proteinExistence type="inferred from homology"/>
<dbReference type="FunFam" id="3.40.50.1370:FF:000002">
    <property type="entry name" value="Aspartate carbamoyltransferase 2"/>
    <property type="match status" value="1"/>
</dbReference>
<evidence type="ECO:0000256" key="6">
    <source>
        <dbReference type="ARBA" id="ARBA00048859"/>
    </source>
</evidence>
<evidence type="ECO:0000256" key="1">
    <source>
        <dbReference type="ARBA" id="ARBA00004852"/>
    </source>
</evidence>
<dbReference type="HAMAP" id="MF_00001">
    <property type="entry name" value="Asp_carb_tr"/>
    <property type="match status" value="1"/>
</dbReference>
<evidence type="ECO:0000256" key="5">
    <source>
        <dbReference type="ARBA" id="ARBA00043884"/>
    </source>
</evidence>
<dbReference type="InterPro" id="IPR006131">
    <property type="entry name" value="Asp_carbamoyltransf_Asp/Orn-bd"/>
</dbReference>
<dbReference type="Gene3D" id="3.40.50.1370">
    <property type="entry name" value="Aspartate/ornithine carbamoyltransferase"/>
    <property type="match status" value="2"/>
</dbReference>
<dbReference type="InterPro" id="IPR006130">
    <property type="entry name" value="Asp/Orn_carbamoylTrfase"/>
</dbReference>
<dbReference type="GO" id="GO:0004070">
    <property type="term" value="F:aspartate carbamoyltransferase activity"/>
    <property type="evidence" value="ECO:0007669"/>
    <property type="project" value="UniProtKB-UniRule"/>
</dbReference>
<evidence type="ECO:0000256" key="4">
    <source>
        <dbReference type="ARBA" id="ARBA00022975"/>
    </source>
</evidence>
<dbReference type="InterPro" id="IPR036901">
    <property type="entry name" value="Asp/Orn_carbamoylTrfase_sf"/>
</dbReference>
<comment type="subunit">
    <text evidence="7">Heterododecamer (2C3:3R2) of six catalytic PyrB chains organized as two trimers (C3), and six regulatory PyrI chains organized as three dimers (R2).</text>
</comment>
<feature type="binding site" evidence="7">
    <location>
        <position position="265"/>
    </location>
    <ligand>
        <name>carbamoyl phosphate</name>
        <dbReference type="ChEBI" id="CHEBI:58228"/>
    </ligand>
</feature>
<comment type="catalytic activity">
    <reaction evidence="6 7">
        <text>carbamoyl phosphate + L-aspartate = N-carbamoyl-L-aspartate + phosphate + H(+)</text>
        <dbReference type="Rhea" id="RHEA:20013"/>
        <dbReference type="ChEBI" id="CHEBI:15378"/>
        <dbReference type="ChEBI" id="CHEBI:29991"/>
        <dbReference type="ChEBI" id="CHEBI:32814"/>
        <dbReference type="ChEBI" id="CHEBI:43474"/>
        <dbReference type="ChEBI" id="CHEBI:58228"/>
        <dbReference type="EC" id="2.1.3.2"/>
    </reaction>
</comment>
<reference evidence="10 11" key="1">
    <citation type="journal article" date="2016" name="Nat. Commun.">
        <title>Thousands of microbial genomes shed light on interconnected biogeochemical processes in an aquifer system.</title>
        <authorList>
            <person name="Anantharaman K."/>
            <person name="Brown C.T."/>
            <person name="Hug L.A."/>
            <person name="Sharon I."/>
            <person name="Castelle C.J."/>
            <person name="Probst A.J."/>
            <person name="Thomas B.C."/>
            <person name="Singh A."/>
            <person name="Wilkins M.J."/>
            <person name="Karaoz U."/>
            <person name="Brodie E.L."/>
            <person name="Williams K.H."/>
            <person name="Hubbard S.S."/>
            <person name="Banfield J.F."/>
        </authorList>
    </citation>
    <scope>NUCLEOTIDE SEQUENCE [LARGE SCALE GENOMIC DNA]</scope>
</reference>
<evidence type="ECO:0000256" key="7">
    <source>
        <dbReference type="HAMAP-Rule" id="MF_00001"/>
    </source>
</evidence>
<feature type="binding site" evidence="7">
    <location>
        <position position="131"/>
    </location>
    <ligand>
        <name>carbamoyl phosphate</name>
        <dbReference type="ChEBI" id="CHEBI:58228"/>
    </ligand>
</feature>
<keyword evidence="4 7" id="KW-0665">Pyrimidine biosynthesis</keyword>
<dbReference type="EC" id="2.1.3.2" evidence="7"/>
<feature type="binding site" evidence="7">
    <location>
        <position position="266"/>
    </location>
    <ligand>
        <name>carbamoyl phosphate</name>
        <dbReference type="ChEBI" id="CHEBI:58228"/>
    </ligand>
</feature>
<comment type="similarity">
    <text evidence="2 7">Belongs to the aspartate/ornithine carbamoyltransferase superfamily. ATCase family.</text>
</comment>
<dbReference type="NCBIfam" id="TIGR00670">
    <property type="entry name" value="asp_carb_tr"/>
    <property type="match status" value="1"/>
</dbReference>
<dbReference type="GO" id="GO:0006520">
    <property type="term" value="P:amino acid metabolic process"/>
    <property type="evidence" value="ECO:0007669"/>
    <property type="project" value="InterPro"/>
</dbReference>
<dbReference type="PRINTS" id="PR00101">
    <property type="entry name" value="ATCASE"/>
</dbReference>
<dbReference type="Proteomes" id="UP000177750">
    <property type="component" value="Unassembled WGS sequence"/>
</dbReference>
<feature type="binding site" evidence="7">
    <location>
        <position position="134"/>
    </location>
    <ligand>
        <name>carbamoyl phosphate</name>
        <dbReference type="ChEBI" id="CHEBI:58228"/>
    </ligand>
</feature>
<accession>A0A1F7VJA9</accession>
<evidence type="ECO:0000256" key="2">
    <source>
        <dbReference type="ARBA" id="ARBA00008896"/>
    </source>
</evidence>
<dbReference type="GO" id="GO:0044205">
    <property type="term" value="P:'de novo' UMP biosynthetic process"/>
    <property type="evidence" value="ECO:0007669"/>
    <property type="project" value="UniProtKB-UniRule"/>
</dbReference>
<keyword evidence="3 7" id="KW-0808">Transferase</keyword>
<evidence type="ECO:0000259" key="9">
    <source>
        <dbReference type="Pfam" id="PF02729"/>
    </source>
</evidence>
<dbReference type="UniPathway" id="UPA00070">
    <property type="reaction ID" value="UER00116"/>
</dbReference>
<dbReference type="InterPro" id="IPR002082">
    <property type="entry name" value="Asp_carbamoyltransf"/>
</dbReference>
<evidence type="ECO:0000256" key="3">
    <source>
        <dbReference type="ARBA" id="ARBA00022679"/>
    </source>
</evidence>
<feature type="domain" description="Aspartate/ornithine carbamoyltransferase Asp/Orn-binding" evidence="8">
    <location>
        <begin position="150"/>
        <end position="299"/>
    </location>
</feature>
<dbReference type="Pfam" id="PF00185">
    <property type="entry name" value="OTCace"/>
    <property type="match status" value="1"/>
</dbReference>
<dbReference type="PRINTS" id="PR00100">
    <property type="entry name" value="AOTCASE"/>
</dbReference>
<evidence type="ECO:0000313" key="11">
    <source>
        <dbReference type="Proteomes" id="UP000177750"/>
    </source>
</evidence>
<comment type="caution">
    <text evidence="10">The sequence shown here is derived from an EMBL/GenBank/DDBJ whole genome shotgun (WGS) entry which is preliminary data.</text>
</comment>
<dbReference type="EMBL" id="MGEU01000046">
    <property type="protein sequence ID" value="OGL90027.1"/>
    <property type="molecule type" value="Genomic_DNA"/>
</dbReference>
<feature type="binding site" evidence="7">
    <location>
        <position position="53"/>
    </location>
    <ligand>
        <name>carbamoyl phosphate</name>
        <dbReference type="ChEBI" id="CHEBI:58228"/>
    </ligand>
</feature>
<dbReference type="PANTHER" id="PTHR45753">
    <property type="entry name" value="ORNITHINE CARBAMOYLTRANSFERASE, MITOCHONDRIAL"/>
    <property type="match status" value="1"/>
</dbReference>
<feature type="binding site" evidence="7">
    <location>
        <position position="82"/>
    </location>
    <ligand>
        <name>L-aspartate</name>
        <dbReference type="ChEBI" id="CHEBI:29991"/>
    </ligand>
</feature>
<evidence type="ECO:0000313" key="10">
    <source>
        <dbReference type="EMBL" id="OGL90027.1"/>
    </source>
</evidence>
<comment type="function">
    <text evidence="5 7">Catalyzes the condensation of carbamoyl phosphate and aspartate to form carbamoyl aspartate and inorganic phosphate, the committed step in the de novo pyrimidine nucleotide biosynthesis pathway.</text>
</comment>
<feature type="binding site" evidence="7">
    <location>
        <position position="103"/>
    </location>
    <ligand>
        <name>carbamoyl phosphate</name>
        <dbReference type="ChEBI" id="CHEBI:58228"/>
    </ligand>
</feature>
<dbReference type="AlphaFoldDB" id="A0A1F7VJA9"/>
<dbReference type="InterPro" id="IPR006132">
    <property type="entry name" value="Asp/Orn_carbamoyltranf_P-bd"/>
</dbReference>